<sequence length="176" mass="19911">MKMNREDLKIRLEDIPPEGLEISIEDDGGLVADVYPVLEAIVAELHLTRIGPNVRVRGGLKTTLSVDCDRCLEPFPHKIEEKMFFILMPPPSGEGEEVRLRREDLDVSFFDGEVIDLGLIIREQILLSLPMRNICRESCRGLCPICGANLNQTKCECQREIRHSPFAVLKKLKISS</sequence>
<organism evidence="1 2">
    <name type="scientific">Thermosulfuriphilus ammonigenes</name>
    <dbReference type="NCBI Taxonomy" id="1936021"/>
    <lineage>
        <taxon>Bacteria</taxon>
        <taxon>Pseudomonadati</taxon>
        <taxon>Thermodesulfobacteriota</taxon>
        <taxon>Thermodesulfobacteria</taxon>
        <taxon>Thermodesulfobacteriales</taxon>
        <taxon>Thermodesulfobacteriaceae</taxon>
        <taxon>Thermosulfuriphilus</taxon>
    </lineage>
</organism>
<protein>
    <submittedName>
        <fullName evidence="1">DUF177 domain-containing protein</fullName>
    </submittedName>
</protein>
<keyword evidence="2" id="KW-1185">Reference proteome</keyword>
<dbReference type="EMBL" id="CP048877">
    <property type="protein sequence ID" value="QIJ72189.1"/>
    <property type="molecule type" value="Genomic_DNA"/>
</dbReference>
<reference evidence="1 2" key="1">
    <citation type="submission" date="2020-02" db="EMBL/GenBank/DDBJ databases">
        <title>Genome analysis of Thermosulfuriphilus ammonigenes ST65T, an anaerobic thermophilic chemolithoautotrophic bacterium isolated from a deep-sea hydrothermal vent.</title>
        <authorList>
            <person name="Slobodkina G."/>
            <person name="Allioux M."/>
            <person name="Merkel A."/>
            <person name="Alain K."/>
            <person name="Jebbar M."/>
            <person name="Slobodkin A."/>
        </authorList>
    </citation>
    <scope>NUCLEOTIDE SEQUENCE [LARGE SCALE GENOMIC DNA]</scope>
    <source>
        <strain evidence="1 2">ST65</strain>
    </source>
</reference>
<evidence type="ECO:0000313" key="2">
    <source>
        <dbReference type="Proteomes" id="UP000502179"/>
    </source>
</evidence>
<gene>
    <name evidence="1" type="ORF">G4V39_07860</name>
</gene>
<dbReference type="PANTHER" id="PTHR34374:SF1">
    <property type="entry name" value="LARGE RIBOSOMAL RNA SUBUNIT ACCUMULATION PROTEIN YCED HOMOLOG 1, CHLOROPLASTIC"/>
    <property type="match status" value="1"/>
</dbReference>
<dbReference type="Pfam" id="PF02620">
    <property type="entry name" value="YceD"/>
    <property type="match status" value="1"/>
</dbReference>
<dbReference type="Proteomes" id="UP000502179">
    <property type="component" value="Chromosome"/>
</dbReference>
<dbReference type="AlphaFoldDB" id="A0A6G7PWX1"/>
<dbReference type="KEGG" id="tav:G4V39_07860"/>
<accession>A0A6G7PWX1</accession>
<proteinExistence type="predicted"/>
<dbReference type="InterPro" id="IPR003772">
    <property type="entry name" value="YceD"/>
</dbReference>
<evidence type="ECO:0000313" key="1">
    <source>
        <dbReference type="EMBL" id="QIJ72189.1"/>
    </source>
</evidence>
<name>A0A6G7PWX1_9BACT</name>
<dbReference type="PANTHER" id="PTHR34374">
    <property type="entry name" value="LARGE RIBOSOMAL RNA SUBUNIT ACCUMULATION PROTEIN YCED HOMOLOG 1, CHLOROPLASTIC"/>
    <property type="match status" value="1"/>
</dbReference>